<proteinExistence type="predicted"/>
<name>K9VBR4_9CYAN</name>
<dbReference type="eggNOG" id="COG3437">
    <property type="taxonomic scope" value="Bacteria"/>
</dbReference>
<dbReference type="STRING" id="179408.Osc7112_0749"/>
<evidence type="ECO:0000256" key="1">
    <source>
        <dbReference type="PROSITE-ProRule" id="PRU00169"/>
    </source>
</evidence>
<dbReference type="PROSITE" id="PS50110">
    <property type="entry name" value="RESPONSE_REGULATORY"/>
    <property type="match status" value="1"/>
</dbReference>
<dbReference type="InterPro" id="IPR001789">
    <property type="entry name" value="Sig_transdc_resp-reg_receiver"/>
</dbReference>
<gene>
    <name evidence="3" type="ORF">Osc7112_0749</name>
</gene>
<keyword evidence="1" id="KW-0597">Phosphoprotein</keyword>
<keyword evidence="4" id="KW-1185">Reference proteome</keyword>
<protein>
    <submittedName>
        <fullName evidence="3">Response regulator receiver protein</fullName>
    </submittedName>
</protein>
<dbReference type="InterPro" id="IPR011006">
    <property type="entry name" value="CheY-like_superfamily"/>
</dbReference>
<dbReference type="OrthoDB" id="109585at2"/>
<dbReference type="Proteomes" id="UP000010478">
    <property type="component" value="Chromosome"/>
</dbReference>
<dbReference type="KEGG" id="oni:Osc7112_0749"/>
<reference evidence="3 4" key="1">
    <citation type="submission" date="2012-05" db="EMBL/GenBank/DDBJ databases">
        <title>Finished chromosome of genome of Oscillatoria sp. PCC 7112.</title>
        <authorList>
            <consortium name="US DOE Joint Genome Institute"/>
            <person name="Gugger M."/>
            <person name="Coursin T."/>
            <person name="Rippka R."/>
            <person name="Tandeau De Marsac N."/>
            <person name="Huntemann M."/>
            <person name="Wei C.-L."/>
            <person name="Han J."/>
            <person name="Detter J.C."/>
            <person name="Han C."/>
            <person name="Tapia R."/>
            <person name="Davenport K."/>
            <person name="Daligault H."/>
            <person name="Erkkila T."/>
            <person name="Gu W."/>
            <person name="Munk A.C.C."/>
            <person name="Teshima H."/>
            <person name="Xu Y."/>
            <person name="Chain P."/>
            <person name="Chen A."/>
            <person name="Krypides N."/>
            <person name="Mavromatis K."/>
            <person name="Markowitz V."/>
            <person name="Szeto E."/>
            <person name="Ivanova N."/>
            <person name="Mikhailova N."/>
            <person name="Ovchinnikova G."/>
            <person name="Pagani I."/>
            <person name="Pati A."/>
            <person name="Goodwin L."/>
            <person name="Peters L."/>
            <person name="Pitluck S."/>
            <person name="Woyke T."/>
            <person name="Kerfeld C."/>
        </authorList>
    </citation>
    <scope>NUCLEOTIDE SEQUENCE [LARGE SCALE GENOMIC DNA]</scope>
    <source>
        <strain evidence="3 4">PCC 7112</strain>
    </source>
</reference>
<dbReference type="RefSeq" id="WP_015174666.1">
    <property type="nucleotide sequence ID" value="NC_019729.1"/>
</dbReference>
<evidence type="ECO:0000313" key="3">
    <source>
        <dbReference type="EMBL" id="AFZ05336.1"/>
    </source>
</evidence>
<sequence>MSDKFPHPPNPRLKMLIVEDGTACSIDLLYRQFRRKYQVFRAESGPAALEILAREGEVAVIICDEPTPQMSVTEFLRLTAVQYPDTSQIMLISYTEHFFEAIEAGQLCHYIPKPWNPEELNVFVSRLVDTYTLRKARTNELPQRGESAEQARQAEFQARRDAIPRLLGMGLSVEQVAEALSLSVEEVTDNAGG</sequence>
<accession>K9VBR4</accession>
<dbReference type="AlphaFoldDB" id="K9VBR4"/>
<organism evidence="3 4">
    <name type="scientific">Phormidium nigroviride PCC 7112</name>
    <dbReference type="NCBI Taxonomy" id="179408"/>
    <lineage>
        <taxon>Bacteria</taxon>
        <taxon>Bacillati</taxon>
        <taxon>Cyanobacteriota</taxon>
        <taxon>Cyanophyceae</taxon>
        <taxon>Oscillatoriophycideae</taxon>
        <taxon>Oscillatoriales</taxon>
        <taxon>Oscillatoriaceae</taxon>
        <taxon>Phormidium</taxon>
    </lineage>
</organism>
<dbReference type="SUPFAM" id="SSF52172">
    <property type="entry name" value="CheY-like"/>
    <property type="match status" value="1"/>
</dbReference>
<evidence type="ECO:0000313" key="4">
    <source>
        <dbReference type="Proteomes" id="UP000010478"/>
    </source>
</evidence>
<feature type="domain" description="Response regulatory" evidence="2">
    <location>
        <begin position="14"/>
        <end position="128"/>
    </location>
</feature>
<evidence type="ECO:0000259" key="2">
    <source>
        <dbReference type="PROSITE" id="PS50110"/>
    </source>
</evidence>
<dbReference type="GO" id="GO:0000160">
    <property type="term" value="P:phosphorelay signal transduction system"/>
    <property type="evidence" value="ECO:0007669"/>
    <property type="project" value="InterPro"/>
</dbReference>
<dbReference type="Gene3D" id="3.40.50.2300">
    <property type="match status" value="1"/>
</dbReference>
<dbReference type="HOGENOM" id="CLU_1407560_0_0_3"/>
<feature type="modified residue" description="4-aspartylphosphate" evidence="1">
    <location>
        <position position="64"/>
    </location>
</feature>
<dbReference type="EMBL" id="CP003614">
    <property type="protein sequence ID" value="AFZ05336.1"/>
    <property type="molecule type" value="Genomic_DNA"/>
</dbReference>